<dbReference type="OrthoDB" id="197377at2157"/>
<evidence type="ECO:0000256" key="5">
    <source>
        <dbReference type="ARBA" id="ARBA00023136"/>
    </source>
</evidence>
<evidence type="ECO:0000256" key="4">
    <source>
        <dbReference type="ARBA" id="ARBA00022989"/>
    </source>
</evidence>
<evidence type="ECO:0000256" key="6">
    <source>
        <dbReference type="SAM" id="Phobius"/>
    </source>
</evidence>
<dbReference type="Proteomes" id="UP000185936">
    <property type="component" value="Unassembled WGS sequence"/>
</dbReference>
<dbReference type="AlphaFoldDB" id="A0A1N7CVR2"/>
<comment type="subcellular location">
    <subcellularLocation>
        <location evidence="1">Cell membrane</location>
        <topology evidence="1">Multi-pass membrane protein</topology>
    </subcellularLocation>
</comment>
<keyword evidence="4 6" id="KW-1133">Transmembrane helix</keyword>
<name>A0A1N7CVR2_9EURY</name>
<keyword evidence="8" id="KW-0808">Transferase</keyword>
<gene>
    <name evidence="8" type="ORF">SAMN05421752_101613</name>
</gene>
<dbReference type="InterPro" id="IPR002656">
    <property type="entry name" value="Acyl_transf_3_dom"/>
</dbReference>
<evidence type="ECO:0000256" key="3">
    <source>
        <dbReference type="ARBA" id="ARBA00022692"/>
    </source>
</evidence>
<dbReference type="GO" id="GO:0009246">
    <property type="term" value="P:enterobacterial common antigen biosynthetic process"/>
    <property type="evidence" value="ECO:0007669"/>
    <property type="project" value="TreeGrafter"/>
</dbReference>
<feature type="transmembrane region" description="Helical" evidence="6">
    <location>
        <begin position="137"/>
        <end position="155"/>
    </location>
</feature>
<protein>
    <submittedName>
        <fullName evidence="8">Surface polysaccharide O-acyltransferase, integral membrane enzyme</fullName>
    </submittedName>
</protein>
<feature type="transmembrane region" description="Helical" evidence="6">
    <location>
        <begin position="43"/>
        <end position="61"/>
    </location>
</feature>
<dbReference type="EMBL" id="FTNR01000001">
    <property type="protein sequence ID" value="SIR67702.1"/>
    <property type="molecule type" value="Genomic_DNA"/>
</dbReference>
<accession>A0A1N7CVR2</accession>
<keyword evidence="2" id="KW-1003">Cell membrane</keyword>
<evidence type="ECO:0000256" key="1">
    <source>
        <dbReference type="ARBA" id="ARBA00004651"/>
    </source>
</evidence>
<feature type="transmembrane region" description="Helical" evidence="6">
    <location>
        <begin position="285"/>
        <end position="304"/>
    </location>
</feature>
<feature type="transmembrane region" description="Helical" evidence="6">
    <location>
        <begin position="324"/>
        <end position="345"/>
    </location>
</feature>
<feature type="transmembrane region" description="Helical" evidence="6">
    <location>
        <begin position="12"/>
        <end position="31"/>
    </location>
</feature>
<evidence type="ECO:0000313" key="8">
    <source>
        <dbReference type="EMBL" id="SIR67702.1"/>
    </source>
</evidence>
<keyword evidence="5 6" id="KW-0472">Membrane</keyword>
<keyword evidence="8" id="KW-0012">Acyltransferase</keyword>
<dbReference type="Pfam" id="PF01757">
    <property type="entry name" value="Acyl_transf_3"/>
    <property type="match status" value="1"/>
</dbReference>
<keyword evidence="3 6" id="KW-0812">Transmembrane</keyword>
<feature type="transmembrane region" description="Helical" evidence="6">
    <location>
        <begin position="252"/>
        <end position="273"/>
    </location>
</feature>
<reference evidence="9" key="1">
    <citation type="submission" date="2017-01" db="EMBL/GenBank/DDBJ databases">
        <authorList>
            <person name="Varghese N."/>
            <person name="Submissions S."/>
        </authorList>
    </citation>
    <scope>NUCLEOTIDE SEQUENCE [LARGE SCALE GENOMIC DNA]</scope>
    <source>
        <strain evidence="9">type strain: HArc-</strain>
    </source>
</reference>
<feature type="transmembrane region" description="Helical" evidence="6">
    <location>
        <begin position="193"/>
        <end position="209"/>
    </location>
</feature>
<feature type="domain" description="Acyltransferase 3" evidence="7">
    <location>
        <begin position="5"/>
        <end position="342"/>
    </location>
</feature>
<evidence type="ECO:0000256" key="2">
    <source>
        <dbReference type="ARBA" id="ARBA00022475"/>
    </source>
</evidence>
<proteinExistence type="predicted"/>
<feature type="transmembrane region" description="Helical" evidence="6">
    <location>
        <begin position="221"/>
        <end position="240"/>
    </location>
</feature>
<dbReference type="PANTHER" id="PTHR40074:SF2">
    <property type="entry name" value="O-ACETYLTRANSFERASE WECH"/>
    <property type="match status" value="1"/>
</dbReference>
<dbReference type="PANTHER" id="PTHR40074">
    <property type="entry name" value="O-ACETYLTRANSFERASE WECH"/>
    <property type="match status" value="1"/>
</dbReference>
<organism evidence="8 9">
    <name type="scientific">Natronorubrum thiooxidans</name>
    <dbReference type="NCBI Taxonomy" id="308853"/>
    <lineage>
        <taxon>Archaea</taxon>
        <taxon>Methanobacteriati</taxon>
        <taxon>Methanobacteriota</taxon>
        <taxon>Stenosarchaea group</taxon>
        <taxon>Halobacteria</taxon>
        <taxon>Halobacteriales</taxon>
        <taxon>Natrialbaceae</taxon>
        <taxon>Natronorubrum</taxon>
    </lineage>
</organism>
<evidence type="ECO:0000313" key="9">
    <source>
        <dbReference type="Proteomes" id="UP000185936"/>
    </source>
</evidence>
<dbReference type="STRING" id="308853.SAMN05421752_101613"/>
<keyword evidence="9" id="KW-1185">Reference proteome</keyword>
<feature type="transmembrane region" description="Helical" evidence="6">
    <location>
        <begin position="81"/>
        <end position="101"/>
    </location>
</feature>
<dbReference type="RefSeq" id="WP_076607724.1">
    <property type="nucleotide sequence ID" value="NZ_FTNR01000001.1"/>
</dbReference>
<dbReference type="GO" id="GO:0016413">
    <property type="term" value="F:O-acetyltransferase activity"/>
    <property type="evidence" value="ECO:0007669"/>
    <property type="project" value="TreeGrafter"/>
</dbReference>
<evidence type="ECO:0000259" key="7">
    <source>
        <dbReference type="Pfam" id="PF01757"/>
    </source>
</evidence>
<sequence length="370" mass="41099">MTGRIYSIDSMRIVAMVFVVAIHTDPFRGVGVYGNMANFVIDSAARFVVPFFFMTAGYFFARKTTRRNLTDYFSKRATTIVSLYAFGLALAAPVFLAGTVLRTGAENGAIVPSSSHRLAEFMSPSALLYYGNSISEILWFLPALLFSFAFVYVFVREDKTTYLLPISLGFHIVGLLGTSYTMFVDVPFEVRDALFFGFFYTSLGYTISARGWQPTAARSPLYLGLTLLFGVFHLGERYVLGYVVGGETFAQGVYTSSYTIGTALFTLSLFVWLLSRPALGSSSPVPSWGNYAVGIYVTHPAVLYVLQRTAEALHLAGYEIRETIWWHLVLTPATFFGALFVYIAVQRVGATELGKTTLSRLRSSRHRDPE</sequence>
<dbReference type="GO" id="GO:0005886">
    <property type="term" value="C:plasma membrane"/>
    <property type="evidence" value="ECO:0007669"/>
    <property type="project" value="UniProtKB-SubCell"/>
</dbReference>
<feature type="transmembrane region" description="Helical" evidence="6">
    <location>
        <begin position="162"/>
        <end position="181"/>
    </location>
</feature>